<evidence type="ECO:0000313" key="2">
    <source>
        <dbReference type="Proteomes" id="UP001484239"/>
    </source>
</evidence>
<dbReference type="PANTHER" id="PTHR42830:SF1">
    <property type="entry name" value="OSMOTICALLY INDUCIBLE FAMILY PROTEIN"/>
    <property type="match status" value="1"/>
</dbReference>
<name>A0ABU9E7A4_9BACT</name>
<dbReference type="PANTHER" id="PTHR42830">
    <property type="entry name" value="OSMOTICALLY INDUCIBLE FAMILY PROTEIN"/>
    <property type="match status" value="1"/>
</dbReference>
<organism evidence="1 2">
    <name type="scientific">Gaopeijia maritima</name>
    <dbReference type="NCBI Taxonomy" id="3119007"/>
    <lineage>
        <taxon>Bacteria</taxon>
        <taxon>Pseudomonadati</taxon>
        <taxon>Gemmatimonadota</taxon>
        <taxon>Longimicrobiia</taxon>
        <taxon>Gaopeijiales</taxon>
        <taxon>Gaopeijiaceae</taxon>
        <taxon>Gaopeijia</taxon>
    </lineage>
</organism>
<dbReference type="InterPro" id="IPR003718">
    <property type="entry name" value="OsmC/Ohr_fam"/>
</dbReference>
<dbReference type="GO" id="GO:0004601">
    <property type="term" value="F:peroxidase activity"/>
    <property type="evidence" value="ECO:0007669"/>
    <property type="project" value="UniProtKB-KW"/>
</dbReference>
<sequence>MKRHASATWWGGIKEGRGEITTQSGTMEDTPYSFATRFEGEKGTNPEELIGAAHAGCYSMALSGILARAGTPATRIDTRADVTLEKVEAGFAITGVHLSTRLEVPGADAADLEQAAREAKEGCPVSKALDVEITLDVTVVQ</sequence>
<evidence type="ECO:0000313" key="1">
    <source>
        <dbReference type="EMBL" id="MEK9499969.1"/>
    </source>
</evidence>
<keyword evidence="1" id="KW-0575">Peroxidase</keyword>
<proteinExistence type="predicted"/>
<dbReference type="InterPro" id="IPR052707">
    <property type="entry name" value="OsmC_Ohr_Peroxiredoxin"/>
</dbReference>
<dbReference type="Gene3D" id="3.30.300.20">
    <property type="match status" value="1"/>
</dbReference>
<dbReference type="NCBIfam" id="TIGR03562">
    <property type="entry name" value="osmo_induc_OsmC"/>
    <property type="match status" value="1"/>
</dbReference>
<dbReference type="InterPro" id="IPR015946">
    <property type="entry name" value="KH_dom-like_a/b"/>
</dbReference>
<reference evidence="1 2" key="1">
    <citation type="submission" date="2024-02" db="EMBL/GenBank/DDBJ databases">
        <title>A novel Gemmatimonadota bacterium.</title>
        <authorList>
            <person name="Du Z.-J."/>
            <person name="Ye Y.-Q."/>
        </authorList>
    </citation>
    <scope>NUCLEOTIDE SEQUENCE [LARGE SCALE GENOMIC DNA]</scope>
    <source>
        <strain evidence="1 2">DH-20</strain>
    </source>
</reference>
<dbReference type="InterPro" id="IPR036102">
    <property type="entry name" value="OsmC/Ohrsf"/>
</dbReference>
<protein>
    <submittedName>
        <fullName evidence="1">OsmC family protein</fullName>
        <ecNumber evidence="1">1.11.1.29</ecNumber>
    </submittedName>
</protein>
<keyword evidence="2" id="KW-1185">Reference proteome</keyword>
<gene>
    <name evidence="1" type="ORF">WI372_03095</name>
</gene>
<dbReference type="EC" id="1.11.1.29" evidence="1"/>
<accession>A0ABU9E7A4</accession>
<dbReference type="Pfam" id="PF02566">
    <property type="entry name" value="OsmC"/>
    <property type="match status" value="1"/>
</dbReference>
<comment type="caution">
    <text evidence="1">The sequence shown here is derived from an EMBL/GenBank/DDBJ whole genome shotgun (WGS) entry which is preliminary data.</text>
</comment>
<dbReference type="EMBL" id="JBBHLI010000001">
    <property type="protein sequence ID" value="MEK9499969.1"/>
    <property type="molecule type" value="Genomic_DNA"/>
</dbReference>
<dbReference type="Proteomes" id="UP001484239">
    <property type="component" value="Unassembled WGS sequence"/>
</dbReference>
<keyword evidence="1" id="KW-0560">Oxidoreductase</keyword>
<dbReference type="InterPro" id="IPR019904">
    <property type="entry name" value="Peroxiredoxin_OsmC"/>
</dbReference>
<dbReference type="RefSeq" id="WP_405277846.1">
    <property type="nucleotide sequence ID" value="NZ_CP144380.1"/>
</dbReference>
<dbReference type="SUPFAM" id="SSF82784">
    <property type="entry name" value="OsmC-like"/>
    <property type="match status" value="1"/>
</dbReference>